<keyword evidence="2" id="KW-1133">Transmembrane helix</keyword>
<name>A0A419T8X8_9FIRM</name>
<evidence type="ECO:0008006" key="5">
    <source>
        <dbReference type="Google" id="ProtNLM"/>
    </source>
</evidence>
<dbReference type="InterPro" id="IPR007060">
    <property type="entry name" value="FtsL/DivIC"/>
</dbReference>
<dbReference type="Proteomes" id="UP000284177">
    <property type="component" value="Unassembled WGS sequence"/>
</dbReference>
<dbReference type="OrthoDB" id="9815382at2"/>
<evidence type="ECO:0000313" key="4">
    <source>
        <dbReference type="Proteomes" id="UP000284177"/>
    </source>
</evidence>
<organism evidence="3 4">
    <name type="scientific">Thermohalobacter berrensis</name>
    <dbReference type="NCBI Taxonomy" id="99594"/>
    <lineage>
        <taxon>Bacteria</taxon>
        <taxon>Bacillati</taxon>
        <taxon>Bacillota</taxon>
        <taxon>Tissierellia</taxon>
        <taxon>Tissierellales</taxon>
        <taxon>Thermohalobacteraceae</taxon>
        <taxon>Thermohalobacter</taxon>
    </lineage>
</organism>
<reference evidence="3 4" key="1">
    <citation type="submission" date="2016-08" db="EMBL/GenBank/DDBJ databases">
        <title>Novel Firmicutes and Novel Genomes.</title>
        <authorList>
            <person name="Poppleton D.I."/>
            <person name="Gribaldo S."/>
        </authorList>
    </citation>
    <scope>NUCLEOTIDE SEQUENCE [LARGE SCALE GENOMIC DNA]</scope>
    <source>
        <strain evidence="3 4">CTT3</strain>
    </source>
</reference>
<protein>
    <recommendedName>
        <fullName evidence="5">Septum formation initiator</fullName>
    </recommendedName>
</protein>
<keyword evidence="2" id="KW-0472">Membrane</keyword>
<feature type="coiled-coil region" evidence="1">
    <location>
        <begin position="35"/>
        <end position="62"/>
    </location>
</feature>
<accession>A0A419T8X8</accession>
<comment type="caution">
    <text evidence="3">The sequence shown here is derived from an EMBL/GenBank/DDBJ whole genome shotgun (WGS) entry which is preliminary data.</text>
</comment>
<keyword evidence="2" id="KW-0812">Transmembrane</keyword>
<dbReference type="RefSeq" id="WP_120167335.1">
    <property type="nucleotide sequence ID" value="NZ_MCIB01000003.1"/>
</dbReference>
<proteinExistence type="predicted"/>
<evidence type="ECO:0000313" key="3">
    <source>
        <dbReference type="EMBL" id="RKD33888.1"/>
    </source>
</evidence>
<keyword evidence="4" id="KW-1185">Reference proteome</keyword>
<feature type="transmembrane region" description="Helical" evidence="2">
    <location>
        <begin position="12"/>
        <end position="29"/>
    </location>
</feature>
<dbReference type="Pfam" id="PF04977">
    <property type="entry name" value="DivIC"/>
    <property type="match status" value="1"/>
</dbReference>
<evidence type="ECO:0000256" key="2">
    <source>
        <dbReference type="SAM" id="Phobius"/>
    </source>
</evidence>
<dbReference type="AlphaFoldDB" id="A0A419T8X8"/>
<evidence type="ECO:0000256" key="1">
    <source>
        <dbReference type="SAM" id="Coils"/>
    </source>
</evidence>
<keyword evidence="1" id="KW-0175">Coiled coil</keyword>
<dbReference type="EMBL" id="MCIB01000003">
    <property type="protein sequence ID" value="RKD33888.1"/>
    <property type="molecule type" value="Genomic_DNA"/>
</dbReference>
<sequence>MVNRKKKKVFKIRYLLSFILIVYIGSILFNQHKMIVKLEAEKQKKEQEIKALKTDISQLESKIDYTYSLEYIEKIAREELNMVKPGEIIYIDKEKKKSSVFGRD</sequence>
<gene>
    <name evidence="3" type="ORF">BET03_08140</name>
</gene>